<dbReference type="InterPro" id="IPR029044">
    <property type="entry name" value="Nucleotide-diphossugar_trans"/>
</dbReference>
<accession>A0AAC8YPW9</accession>
<dbReference type="AlphaFoldDB" id="A0AAC8YPW9"/>
<dbReference type="Gene3D" id="3.90.550.10">
    <property type="entry name" value="Spore Coat Polysaccharide Biosynthesis Protein SpsA, Chain A"/>
    <property type="match status" value="1"/>
</dbReference>
<dbReference type="KEGG" id="aak:AA2016_3162"/>
<dbReference type="Proteomes" id="UP000577697">
    <property type="component" value="Unassembled WGS sequence"/>
</dbReference>
<dbReference type="PANTHER" id="PTHR43777:SF1">
    <property type="entry name" value="MOLYBDENUM COFACTOR CYTIDYLYLTRANSFERASE"/>
    <property type="match status" value="1"/>
</dbReference>
<dbReference type="SMART" id="SM00852">
    <property type="entry name" value="MoCF_biosynth"/>
    <property type="match status" value="1"/>
</dbReference>
<keyword evidence="4" id="KW-0808">Transferase</keyword>
<dbReference type="CDD" id="cd04182">
    <property type="entry name" value="GT_2_like_f"/>
    <property type="match status" value="1"/>
</dbReference>
<dbReference type="EC" id="2.7.7.76" evidence="4"/>
<keyword evidence="1" id="KW-0460">Magnesium</keyword>
<keyword evidence="4" id="KW-0548">Nucleotidyltransferase</keyword>
<dbReference type="InterPro" id="IPR012184">
    <property type="entry name" value="Bifunc_Mopterin-bd"/>
</dbReference>
<dbReference type="GO" id="GO:0061602">
    <property type="term" value="F:molybdenum cofactor cytidylyltransferase activity"/>
    <property type="evidence" value="ECO:0007669"/>
    <property type="project" value="UniProtKB-EC"/>
</dbReference>
<dbReference type="SUPFAM" id="SSF53448">
    <property type="entry name" value="Nucleotide-diphospho-sugar transferases"/>
    <property type="match status" value="1"/>
</dbReference>
<dbReference type="InterPro" id="IPR036425">
    <property type="entry name" value="MoaB/Mog-like_dom_sf"/>
</dbReference>
<keyword evidence="6" id="KW-1185">Reference proteome</keyword>
<reference evidence="3 5" key="1">
    <citation type="submission" date="2016-03" db="EMBL/GenBank/DDBJ databases">
        <title>Complete genome of Aminobacter aminovorans KCTC 2477.</title>
        <authorList>
            <person name="Kim K.M."/>
        </authorList>
    </citation>
    <scope>NUCLEOTIDE SEQUENCE [LARGE SCALE GENOMIC DNA]</scope>
    <source>
        <strain evidence="3 5">KCTC 2477</strain>
    </source>
</reference>
<dbReference type="Proteomes" id="UP000075755">
    <property type="component" value="Chromosome"/>
</dbReference>
<dbReference type="EMBL" id="JACICB010000010">
    <property type="protein sequence ID" value="MBB3706674.1"/>
    <property type="molecule type" value="Genomic_DNA"/>
</dbReference>
<evidence type="ECO:0000313" key="3">
    <source>
        <dbReference type="EMBL" id="AMS42086.1"/>
    </source>
</evidence>
<evidence type="ECO:0000313" key="5">
    <source>
        <dbReference type="Proteomes" id="UP000075755"/>
    </source>
</evidence>
<dbReference type="InterPro" id="IPR025877">
    <property type="entry name" value="MobA-like_NTP_Trfase"/>
</dbReference>
<feature type="domain" description="MoaB/Mog" evidence="2">
    <location>
        <begin position="170"/>
        <end position="302"/>
    </location>
</feature>
<dbReference type="PIRSF" id="PIRSF036626">
    <property type="entry name" value="MPTBd_MobAlike"/>
    <property type="match status" value="1"/>
</dbReference>
<dbReference type="Pfam" id="PF12804">
    <property type="entry name" value="NTP_transf_3"/>
    <property type="match status" value="1"/>
</dbReference>
<evidence type="ECO:0000313" key="4">
    <source>
        <dbReference type="EMBL" id="MBB3706674.1"/>
    </source>
</evidence>
<evidence type="ECO:0000256" key="1">
    <source>
        <dbReference type="ARBA" id="ARBA00022842"/>
    </source>
</evidence>
<organism evidence="3 5">
    <name type="scientific">Aminobacter aminovorans</name>
    <name type="common">Chelatobacter heintzii</name>
    <dbReference type="NCBI Taxonomy" id="83263"/>
    <lineage>
        <taxon>Bacteria</taxon>
        <taxon>Pseudomonadati</taxon>
        <taxon>Pseudomonadota</taxon>
        <taxon>Alphaproteobacteria</taxon>
        <taxon>Hyphomicrobiales</taxon>
        <taxon>Phyllobacteriaceae</taxon>
        <taxon>Aminobacter</taxon>
    </lineage>
</organism>
<dbReference type="RefSeq" id="WP_067961333.1">
    <property type="nucleotide sequence ID" value="NZ_CP015005.1"/>
</dbReference>
<gene>
    <name evidence="3" type="ORF">AA2016_3162</name>
    <name evidence="4" type="ORF">FHS67_003000</name>
</gene>
<dbReference type="CDD" id="cd03522">
    <property type="entry name" value="MoeA_like"/>
    <property type="match status" value="1"/>
</dbReference>
<reference evidence="4 6" key="2">
    <citation type="submission" date="2020-08" db="EMBL/GenBank/DDBJ databases">
        <title>Genomic Encyclopedia of Type Strains, Phase IV (KMG-IV): sequencing the most valuable type-strain genomes for metagenomic binning, comparative biology and taxonomic classification.</title>
        <authorList>
            <person name="Goeker M."/>
        </authorList>
    </citation>
    <scope>NUCLEOTIDE SEQUENCE [LARGE SCALE GENOMIC DNA]</scope>
    <source>
        <strain evidence="4 6">DSM 10368</strain>
    </source>
</reference>
<proteinExistence type="predicted"/>
<protein>
    <submittedName>
        <fullName evidence="4">Molybdenum cofactor cytidylyltransferase</fullName>
        <ecNumber evidence="4">2.7.7.76</ecNumber>
    </submittedName>
</protein>
<dbReference type="EMBL" id="CP015005">
    <property type="protein sequence ID" value="AMS42086.1"/>
    <property type="molecule type" value="Genomic_DNA"/>
</dbReference>
<name>A0AAC8YPW9_AMIAI</name>
<evidence type="ECO:0000259" key="2">
    <source>
        <dbReference type="SMART" id="SM00852"/>
    </source>
</evidence>
<sequence>MRFGAIPVDQAKGAVLAHSTSAGDLRYRKGHVLAAEDVAILAASGLSEIVVAVLEPGDLGEDQAAGAIAASMRHRHIEVKPAATGRVNLHAREAGVFTVDAGLIDAINAIDPSITVATLAQHATVEKDQMVATVKIIPFAVSGDLVRQATELCAKGEIFAVNAFAARRVGLVQTVLPSAKASVLDKTARLTEQRLARSGSRLVAERRTAHEAEAVAEATRELARNNDLVVIFGASALADFDDVIPAAIRAAGGTVIRSGMPVDPGNLLVLGHIGKTAVLGAPGCARSPKENGFDWVLDRLMAGIDVTAADIAGMGVGGLLMEIATRPQPRDLSAVPAAPKVHAVLLAAGRSSRMGGPNKLLALFQDKPLVRRTAERVLASKAESTVVVTGHQANRIRDALAGLDLPVAHNADFASGLASSLKAGISALPDDAAGALIVLGDMPEVLPADLDRLIGAFEREGGRAVVRATHDGKRGNPVILPRALLPAVAHLEGDTGARHLIESEGVDVIDIEIGAGAAVDVDTPEALEGAGGVLQD</sequence>
<dbReference type="PANTHER" id="PTHR43777">
    <property type="entry name" value="MOLYBDENUM COFACTOR CYTIDYLYLTRANSFERASE"/>
    <property type="match status" value="1"/>
</dbReference>
<dbReference type="SUPFAM" id="SSF53218">
    <property type="entry name" value="Molybdenum cofactor biosynthesis proteins"/>
    <property type="match status" value="1"/>
</dbReference>
<dbReference type="InterPro" id="IPR001453">
    <property type="entry name" value="MoaB/Mog_dom"/>
</dbReference>
<dbReference type="Gene3D" id="3.40.980.10">
    <property type="entry name" value="MoaB/Mog-like domain"/>
    <property type="match status" value="1"/>
</dbReference>
<evidence type="ECO:0000313" key="6">
    <source>
        <dbReference type="Proteomes" id="UP000577697"/>
    </source>
</evidence>